<dbReference type="InterPro" id="IPR044053">
    <property type="entry name" value="AsaB-like"/>
</dbReference>
<proteinExistence type="inferred from homology"/>
<dbReference type="PANTHER" id="PTHR34598">
    <property type="entry name" value="BLL6449 PROTEIN"/>
    <property type="match status" value="1"/>
</dbReference>
<sequence length="280" mass="31968">MSLQTTNSRVPRGPVEAHLTFHKAPADGSAPFHYVEEPPEGQERRNYGDDLQKVTISDIRGQEDQFTLDRDAFQVLHGIPSQTTYETFNSEETIQQIYYPEVEKLLREKVPGVQKVIIFDHTIRRTDPNASRHPVQLVHGDQTKWSAAQRVRRHVTDPEEAEKLLRGRYRIINVWRPINGVVESLPLALGSAASLDKTDFVEVEHRYPHFKGEIMGVKHNPKTEWKYCSGLDDDERLLLKCSDTEEGVAERVPHTAFVDPRSPPDAKGRESIEVRTIVFG</sequence>
<dbReference type="Proteomes" id="UP000326565">
    <property type="component" value="Unassembled WGS sequence"/>
</dbReference>
<name>A0A5N5XIK0_9EURO</name>
<dbReference type="OrthoDB" id="412788at2759"/>
<dbReference type="GO" id="GO:0016491">
    <property type="term" value="F:oxidoreductase activity"/>
    <property type="evidence" value="ECO:0007669"/>
    <property type="project" value="InterPro"/>
</dbReference>
<protein>
    <recommendedName>
        <fullName evidence="4">Methyltransferase</fullName>
    </recommendedName>
</protein>
<reference evidence="2 3" key="1">
    <citation type="submission" date="2019-04" db="EMBL/GenBank/DDBJ databases">
        <title>Friends and foes A comparative genomics study of 23 Aspergillus species from section Flavi.</title>
        <authorList>
            <consortium name="DOE Joint Genome Institute"/>
            <person name="Kjaerbolling I."/>
            <person name="Vesth T."/>
            <person name="Frisvad J.C."/>
            <person name="Nybo J.L."/>
            <person name="Theobald S."/>
            <person name="Kildgaard S."/>
            <person name="Isbrandt T."/>
            <person name="Kuo A."/>
            <person name="Sato A."/>
            <person name="Lyhne E.K."/>
            <person name="Kogle M.E."/>
            <person name="Wiebenga A."/>
            <person name="Kun R.S."/>
            <person name="Lubbers R.J."/>
            <person name="Makela M.R."/>
            <person name="Barry K."/>
            <person name="Chovatia M."/>
            <person name="Clum A."/>
            <person name="Daum C."/>
            <person name="Haridas S."/>
            <person name="He G."/>
            <person name="LaButti K."/>
            <person name="Lipzen A."/>
            <person name="Mondo S."/>
            <person name="Riley R."/>
            <person name="Salamov A."/>
            <person name="Simmons B.A."/>
            <person name="Magnuson J.K."/>
            <person name="Henrissat B."/>
            <person name="Mortensen U.H."/>
            <person name="Larsen T.O."/>
            <person name="Devries R.P."/>
            <person name="Grigoriev I.V."/>
            <person name="Machida M."/>
            <person name="Baker S.E."/>
            <person name="Andersen M.R."/>
        </authorList>
    </citation>
    <scope>NUCLEOTIDE SEQUENCE [LARGE SCALE GENOMIC DNA]</scope>
    <source>
        <strain evidence="2 3">CBS 151.66</strain>
    </source>
</reference>
<evidence type="ECO:0008006" key="4">
    <source>
        <dbReference type="Google" id="ProtNLM"/>
    </source>
</evidence>
<evidence type="ECO:0000256" key="1">
    <source>
        <dbReference type="ARBA" id="ARBA00023604"/>
    </source>
</evidence>
<organism evidence="2 3">
    <name type="scientific">Aspergillus leporis</name>
    <dbReference type="NCBI Taxonomy" id="41062"/>
    <lineage>
        <taxon>Eukaryota</taxon>
        <taxon>Fungi</taxon>
        <taxon>Dikarya</taxon>
        <taxon>Ascomycota</taxon>
        <taxon>Pezizomycotina</taxon>
        <taxon>Eurotiomycetes</taxon>
        <taxon>Eurotiomycetidae</taxon>
        <taxon>Eurotiales</taxon>
        <taxon>Aspergillaceae</taxon>
        <taxon>Aspergillus</taxon>
        <taxon>Aspergillus subgen. Circumdati</taxon>
    </lineage>
</organism>
<dbReference type="EMBL" id="ML732151">
    <property type="protein sequence ID" value="KAB8079282.1"/>
    <property type="molecule type" value="Genomic_DNA"/>
</dbReference>
<evidence type="ECO:0000313" key="2">
    <source>
        <dbReference type="EMBL" id="KAB8079282.1"/>
    </source>
</evidence>
<dbReference type="AlphaFoldDB" id="A0A5N5XIK0"/>
<dbReference type="NCBIfam" id="NF041278">
    <property type="entry name" value="CmcJ_NvfI_EfuI"/>
    <property type="match status" value="1"/>
</dbReference>
<accession>A0A5N5XIK0</accession>
<gene>
    <name evidence="2" type="ORF">BDV29DRAFT_164734</name>
</gene>
<dbReference type="PANTHER" id="PTHR34598:SF1">
    <property type="entry name" value="PUTATIVE (AFU_ORTHOLOGUE AFUA_3G13140)-RELATED"/>
    <property type="match status" value="1"/>
</dbReference>
<comment type="similarity">
    <text evidence="1">Belongs to the asaB hydroxylase/desaturase family.</text>
</comment>
<evidence type="ECO:0000313" key="3">
    <source>
        <dbReference type="Proteomes" id="UP000326565"/>
    </source>
</evidence>
<keyword evidence="3" id="KW-1185">Reference proteome</keyword>